<sequence>MLLKGFIMELAIDTQNEPKQETGYCLSPLWKDVFSKELLEELNSNIFLVACRSGQANQSLLKKFMIQHHYYSQYFTRYLCSLMGGLADQKDFVSLSHNLLEELTGTDAAKISHAELYKKAMAALNAVPKSDAILKSTQQLIDAMFRHCRSDDSLRGLAALCLGAEAIVPLVYGPILDALRSIKASDDALYFFKIHVEEDEDHAIVMRKIIDRMIEENPHRRVDVIAVGEEMVRFRMAMLNELYQSNTRINPNIPALLFEGDTDILRNDDMQQVKC</sequence>
<dbReference type="Pfam" id="PF14518">
    <property type="entry name" value="Haem_oxygenas_2"/>
    <property type="match status" value="1"/>
</dbReference>
<dbReference type="InterPro" id="IPR039068">
    <property type="entry name" value="PqqC-like"/>
</dbReference>
<proteinExistence type="predicted"/>
<dbReference type="EMBL" id="PUJV01000014">
    <property type="protein sequence ID" value="NHB97367.1"/>
    <property type="molecule type" value="Genomic_DNA"/>
</dbReference>
<dbReference type="PANTHER" id="PTHR40279">
    <property type="entry name" value="PQQC-LIKE PROTEIN"/>
    <property type="match status" value="1"/>
</dbReference>
<gene>
    <name evidence="2" type="ORF">C5470_13550</name>
</gene>
<reference evidence="2 3" key="1">
    <citation type="submission" date="2018-02" db="EMBL/GenBank/DDBJ databases">
        <authorList>
            <person name="Machado R.A."/>
        </authorList>
    </citation>
    <scope>NUCLEOTIDE SEQUENCE [LARGE SCALE GENOMIC DNA]</scope>
    <source>
        <strain evidence="2 3">DSM 23271</strain>
    </source>
</reference>
<dbReference type="InterPro" id="IPR016084">
    <property type="entry name" value="Haem_Oase-like_multi-hlx"/>
</dbReference>
<evidence type="ECO:0000256" key="1">
    <source>
        <dbReference type="ARBA" id="ARBA00023002"/>
    </source>
</evidence>
<dbReference type="PANTHER" id="PTHR40279:SF3">
    <property type="entry name" value="4-AMINOBENZOATE SYNTHASE"/>
    <property type="match status" value="1"/>
</dbReference>
<keyword evidence="3" id="KW-1185">Reference proteome</keyword>
<dbReference type="AlphaFoldDB" id="A0A7X5TMS6"/>
<dbReference type="SUPFAM" id="SSF48613">
    <property type="entry name" value="Heme oxygenase-like"/>
    <property type="match status" value="1"/>
</dbReference>
<dbReference type="Gene3D" id="1.20.910.10">
    <property type="entry name" value="Heme oxygenase-like"/>
    <property type="match status" value="1"/>
</dbReference>
<keyword evidence="1" id="KW-0560">Oxidoreductase</keyword>
<accession>A0A7X5TMS6</accession>
<comment type="caution">
    <text evidence="2">The sequence shown here is derived from an EMBL/GenBank/DDBJ whole genome shotgun (WGS) entry which is preliminary data.</text>
</comment>
<dbReference type="GO" id="GO:0016491">
    <property type="term" value="F:oxidoreductase activity"/>
    <property type="evidence" value="ECO:0007669"/>
    <property type="project" value="UniProtKB-KW"/>
</dbReference>
<evidence type="ECO:0000313" key="2">
    <source>
        <dbReference type="EMBL" id="NHB97367.1"/>
    </source>
</evidence>
<dbReference type="Proteomes" id="UP000547931">
    <property type="component" value="Unassembled WGS sequence"/>
</dbReference>
<protein>
    <submittedName>
        <fullName evidence="2">Iron-containing redox enzyme family protein</fullName>
    </submittedName>
</protein>
<organism evidence="2 3">
    <name type="scientific">Photorhabdus stackebrandtii</name>
    <dbReference type="NCBI Taxonomy" id="1123042"/>
    <lineage>
        <taxon>Bacteria</taxon>
        <taxon>Pseudomonadati</taxon>
        <taxon>Pseudomonadota</taxon>
        <taxon>Gammaproteobacteria</taxon>
        <taxon>Enterobacterales</taxon>
        <taxon>Morganellaceae</taxon>
        <taxon>Photorhabdus</taxon>
    </lineage>
</organism>
<evidence type="ECO:0000313" key="3">
    <source>
        <dbReference type="Proteomes" id="UP000547931"/>
    </source>
</evidence>
<name>A0A7X5TMS6_9GAMM</name>
<dbReference type="SMART" id="SM01236">
    <property type="entry name" value="Haem_oxygenase_2"/>
    <property type="match status" value="1"/>
</dbReference>